<keyword evidence="2" id="KW-0378">Hydrolase</keyword>
<dbReference type="GO" id="GO:0004519">
    <property type="term" value="F:endonuclease activity"/>
    <property type="evidence" value="ECO:0007669"/>
    <property type="project" value="UniProtKB-KW"/>
</dbReference>
<name>A0A1M6D1P4_9BACT</name>
<reference evidence="2 3" key="1">
    <citation type="submission" date="2016-11" db="EMBL/GenBank/DDBJ databases">
        <authorList>
            <person name="Jaros S."/>
            <person name="Januszkiewicz K."/>
            <person name="Wedrychowicz H."/>
        </authorList>
    </citation>
    <scope>NUCLEOTIDE SEQUENCE [LARGE SCALE GENOMIC DNA]</scope>
    <source>
        <strain evidence="2 3">DSM 18772</strain>
    </source>
</reference>
<dbReference type="Pfam" id="PF13391">
    <property type="entry name" value="HNH_2"/>
    <property type="match status" value="1"/>
</dbReference>
<sequence>MSKRWTREHLLLALNLYHQTPFGRQHQGYPPIIELADKLERTPGSVAMKLNNFTSLDPAETSRGIKGLQGSSRLDRVIWEEFYGHLDELAEQSELLIDSFGTKPMDSTAISPPAGESETTALVKVRRHQQFFRKAVLGSYEQKCCISGIPVLELLRASHIIPWSDHAEHRTDPANGLCLAATYDAAFDKGLIALSGDFTILVSDRLKQFKNNQEIETHFLSREHTPITLPAKNLPNPEFLEWHRTHRFLG</sequence>
<dbReference type="Proteomes" id="UP000184510">
    <property type="component" value="Unassembled WGS sequence"/>
</dbReference>
<proteinExistence type="predicted"/>
<dbReference type="EMBL" id="FQYR01000002">
    <property type="protein sequence ID" value="SHI67182.1"/>
    <property type="molecule type" value="Genomic_DNA"/>
</dbReference>
<keyword evidence="3" id="KW-1185">Reference proteome</keyword>
<evidence type="ECO:0000313" key="3">
    <source>
        <dbReference type="Proteomes" id="UP000184510"/>
    </source>
</evidence>
<dbReference type="AlphaFoldDB" id="A0A1M6D1P4"/>
<evidence type="ECO:0000259" key="1">
    <source>
        <dbReference type="Pfam" id="PF13391"/>
    </source>
</evidence>
<feature type="domain" description="HNH nuclease" evidence="1">
    <location>
        <begin position="144"/>
        <end position="194"/>
    </location>
</feature>
<dbReference type="InterPro" id="IPR003615">
    <property type="entry name" value="HNH_nuc"/>
</dbReference>
<keyword evidence="2" id="KW-0255">Endonuclease</keyword>
<dbReference type="RefSeq" id="WP_143158021.1">
    <property type="nucleotide sequence ID" value="NZ_FQYR01000002.1"/>
</dbReference>
<organism evidence="2 3">
    <name type="scientific">Rubritalea squalenifaciens DSM 18772</name>
    <dbReference type="NCBI Taxonomy" id="1123071"/>
    <lineage>
        <taxon>Bacteria</taxon>
        <taxon>Pseudomonadati</taxon>
        <taxon>Verrucomicrobiota</taxon>
        <taxon>Verrucomicrobiia</taxon>
        <taxon>Verrucomicrobiales</taxon>
        <taxon>Rubritaleaceae</taxon>
        <taxon>Rubritalea</taxon>
    </lineage>
</organism>
<accession>A0A1M6D1P4</accession>
<gene>
    <name evidence="2" type="ORF">SAMN02745181_0624</name>
</gene>
<keyword evidence="2" id="KW-0540">Nuclease</keyword>
<protein>
    <submittedName>
        <fullName evidence="2">Putative restriction endonuclease</fullName>
    </submittedName>
</protein>
<dbReference type="InParanoid" id="A0A1M6D1P4"/>
<evidence type="ECO:0000313" key="2">
    <source>
        <dbReference type="EMBL" id="SHI67182.1"/>
    </source>
</evidence>
<dbReference type="OrthoDB" id="5678128at2"/>